<feature type="non-terminal residue" evidence="1">
    <location>
        <position position="1"/>
    </location>
</feature>
<accession>A0A7J6VEN5</accession>
<gene>
    <name evidence="1" type="ORF">FRX31_026874</name>
</gene>
<name>A0A7J6VEN5_THATH</name>
<organism evidence="1 2">
    <name type="scientific">Thalictrum thalictroides</name>
    <name type="common">Rue-anemone</name>
    <name type="synonym">Anemone thalictroides</name>
    <dbReference type="NCBI Taxonomy" id="46969"/>
    <lineage>
        <taxon>Eukaryota</taxon>
        <taxon>Viridiplantae</taxon>
        <taxon>Streptophyta</taxon>
        <taxon>Embryophyta</taxon>
        <taxon>Tracheophyta</taxon>
        <taxon>Spermatophyta</taxon>
        <taxon>Magnoliopsida</taxon>
        <taxon>Ranunculales</taxon>
        <taxon>Ranunculaceae</taxon>
        <taxon>Thalictroideae</taxon>
        <taxon>Thalictrum</taxon>
    </lineage>
</organism>
<comment type="caution">
    <text evidence="1">The sequence shown here is derived from an EMBL/GenBank/DDBJ whole genome shotgun (WGS) entry which is preliminary data.</text>
</comment>
<evidence type="ECO:0000313" key="2">
    <source>
        <dbReference type="Proteomes" id="UP000554482"/>
    </source>
</evidence>
<reference evidence="1 2" key="1">
    <citation type="submission" date="2020-06" db="EMBL/GenBank/DDBJ databases">
        <title>Transcriptomic and genomic resources for Thalictrum thalictroides and T. hernandezii: Facilitating candidate gene discovery in an emerging model plant lineage.</title>
        <authorList>
            <person name="Arias T."/>
            <person name="Riano-Pachon D.M."/>
            <person name="Di Stilio V.S."/>
        </authorList>
    </citation>
    <scope>NUCLEOTIDE SEQUENCE [LARGE SCALE GENOMIC DNA]</scope>
    <source>
        <strain evidence="2">cv. WT478/WT964</strain>
        <tissue evidence="1">Leaves</tissue>
    </source>
</reference>
<dbReference type="Proteomes" id="UP000554482">
    <property type="component" value="Unassembled WGS sequence"/>
</dbReference>
<protein>
    <submittedName>
        <fullName evidence="1">Uncharacterized protein</fullName>
    </submittedName>
</protein>
<feature type="non-terminal residue" evidence="1">
    <location>
        <position position="51"/>
    </location>
</feature>
<dbReference type="EMBL" id="JABWDY010033283">
    <property type="protein sequence ID" value="KAF5183539.1"/>
    <property type="molecule type" value="Genomic_DNA"/>
</dbReference>
<keyword evidence="2" id="KW-1185">Reference proteome</keyword>
<proteinExistence type="predicted"/>
<dbReference type="AlphaFoldDB" id="A0A7J6VEN5"/>
<evidence type="ECO:0000313" key="1">
    <source>
        <dbReference type="EMBL" id="KAF5183539.1"/>
    </source>
</evidence>
<sequence length="51" mass="5869">AVENFFTILNKEDVDIGHSEMLSHPKFLMVEVTRPTFSSMMYTDGLSKSWT</sequence>